<dbReference type="EMBL" id="CP035493">
    <property type="protein sequence ID" value="QAY71091.1"/>
    <property type="molecule type" value="Genomic_DNA"/>
</dbReference>
<evidence type="ECO:0000313" key="3">
    <source>
        <dbReference type="Proteomes" id="UP000292118"/>
    </source>
</evidence>
<dbReference type="GO" id="GO:0003700">
    <property type="term" value="F:DNA-binding transcription factor activity"/>
    <property type="evidence" value="ECO:0007669"/>
    <property type="project" value="InterPro"/>
</dbReference>
<sequence>MIVLTADQRDSTHTTDRVPEALGLVARLSAGRDGVVLPFDRTVGDELQGLLDGTPEGAALAVDLALALARGGGWSVGIGVGPVVEPLPAVSRAASGRAFVHARRAVERAKRRGAAGPGAGGIAVGADDAAAAAEVEALLRMTAALAARRTDPGWEAVDAVARTGSQKAAAAALGVTVQAVSQRLRAALAGEEAAVRPVAARLLATIAR</sequence>
<dbReference type="RefSeq" id="WP_129189461.1">
    <property type="nucleotide sequence ID" value="NZ_CP035493.1"/>
</dbReference>
<dbReference type="KEGG" id="xya:ET471_14485"/>
<gene>
    <name evidence="2" type="ORF">ET471_14485</name>
</gene>
<proteinExistence type="predicted"/>
<accession>A0A4V0YGG1</accession>
<keyword evidence="3" id="KW-1185">Reference proteome</keyword>
<reference evidence="2 3" key="1">
    <citation type="submission" date="2019-01" db="EMBL/GenBank/DDBJ databases">
        <title>Genome sequencing of strain FW10M-9.</title>
        <authorList>
            <person name="Heo J."/>
            <person name="Kim S.-J."/>
            <person name="Kim J.-S."/>
            <person name="Hong S.-B."/>
            <person name="Kwon S.-W."/>
        </authorList>
    </citation>
    <scope>NUCLEOTIDE SEQUENCE [LARGE SCALE GENOMIC DNA]</scope>
    <source>
        <strain evidence="2 3">FW10M-9</strain>
    </source>
</reference>
<evidence type="ECO:0000259" key="1">
    <source>
        <dbReference type="PROSITE" id="PS50931"/>
    </source>
</evidence>
<organism evidence="2 3">
    <name type="scientific">Xylanimonas protaetiae</name>
    <dbReference type="NCBI Taxonomy" id="2509457"/>
    <lineage>
        <taxon>Bacteria</taxon>
        <taxon>Bacillati</taxon>
        <taxon>Actinomycetota</taxon>
        <taxon>Actinomycetes</taxon>
        <taxon>Micrococcales</taxon>
        <taxon>Promicromonosporaceae</taxon>
        <taxon>Xylanimonas</taxon>
    </lineage>
</organism>
<dbReference type="AlphaFoldDB" id="A0A4V0YGG1"/>
<protein>
    <recommendedName>
        <fullName evidence="1">HTH lysR-type domain-containing protein</fullName>
    </recommendedName>
</protein>
<name>A0A4V0YGG1_9MICO</name>
<dbReference type="OrthoDB" id="5184241at2"/>
<dbReference type="InterPro" id="IPR000847">
    <property type="entry name" value="LysR_HTH_N"/>
</dbReference>
<dbReference type="PROSITE" id="PS50931">
    <property type="entry name" value="HTH_LYSR"/>
    <property type="match status" value="1"/>
</dbReference>
<evidence type="ECO:0000313" key="2">
    <source>
        <dbReference type="EMBL" id="QAY71091.1"/>
    </source>
</evidence>
<feature type="domain" description="HTH lysR-type" evidence="1">
    <location>
        <begin position="154"/>
        <end position="186"/>
    </location>
</feature>
<dbReference type="Proteomes" id="UP000292118">
    <property type="component" value="Chromosome"/>
</dbReference>